<sequence length="357" mass="39640">MSASLIMLDGVRPKPIHLTRDVENLCREVQDPALSITDRLESLEDIINLEVGDTALTRLRNLERDYGLRQLFIKFEGDNPTGTQKDRIAFAQVYDALRRGYNTIALATCGNYGVAMAFACYLAGIHCRVYIPATYHTERIREMETFRADIVRLPGTYEEVVLASSREAKEKGLYDANPGGTNTPLQLKAYSEIAFEIYDQLRDAPKYLACPVSNGTLLAGVYRGFVNLHKRGKTSRIPHFIAGSSSNKNPIVASFNKGLTHCVDLDPGKIRETEINEPLINWHSFDGDEALYALHHSGGGAAHISDQKMRQMSASMLKNDGIKVLPAATAGLIALLEMHQKNPFENDRFVAVVTARN</sequence>
<dbReference type="EMBL" id="JAMXIB010000012">
    <property type="protein sequence ID" value="MCO5725749.1"/>
    <property type="molecule type" value="Genomic_DNA"/>
</dbReference>
<dbReference type="Pfam" id="PF00291">
    <property type="entry name" value="PALP"/>
    <property type="match status" value="1"/>
</dbReference>
<evidence type="ECO:0000259" key="3">
    <source>
        <dbReference type="Pfam" id="PF00291"/>
    </source>
</evidence>
<dbReference type="InterPro" id="IPR036052">
    <property type="entry name" value="TrpB-like_PALP_sf"/>
</dbReference>
<dbReference type="RefSeq" id="WP_252742120.1">
    <property type="nucleotide sequence ID" value="NZ_JAMXIB010000012.1"/>
</dbReference>
<dbReference type="InterPro" id="IPR050214">
    <property type="entry name" value="Cys_Synth/Cystath_Beta-Synth"/>
</dbReference>
<reference evidence="4 5" key="1">
    <citation type="submission" date="2022-06" db="EMBL/GenBank/DDBJ databases">
        <authorList>
            <person name="Xuan X."/>
        </authorList>
    </citation>
    <scope>NUCLEOTIDE SEQUENCE [LARGE SCALE GENOMIC DNA]</scope>
    <source>
        <strain evidence="4 5">2V75</strain>
    </source>
</reference>
<gene>
    <name evidence="4" type="ORF">NG653_12850</name>
</gene>
<evidence type="ECO:0000313" key="4">
    <source>
        <dbReference type="EMBL" id="MCO5725749.1"/>
    </source>
</evidence>
<comment type="cofactor">
    <cofactor evidence="1">
        <name>pyridoxal 5'-phosphate</name>
        <dbReference type="ChEBI" id="CHEBI:597326"/>
    </cofactor>
</comment>
<organism evidence="4 5">
    <name type="scientific">Robiginitalea marina</name>
    <dbReference type="NCBI Taxonomy" id="2954105"/>
    <lineage>
        <taxon>Bacteria</taxon>
        <taxon>Pseudomonadati</taxon>
        <taxon>Bacteroidota</taxon>
        <taxon>Flavobacteriia</taxon>
        <taxon>Flavobacteriales</taxon>
        <taxon>Flavobacteriaceae</taxon>
        <taxon>Robiginitalea</taxon>
    </lineage>
</organism>
<feature type="domain" description="Tryptophan synthase beta chain-like PALP" evidence="3">
    <location>
        <begin position="48"/>
        <end position="354"/>
    </location>
</feature>
<evidence type="ECO:0000313" key="5">
    <source>
        <dbReference type="Proteomes" id="UP001206312"/>
    </source>
</evidence>
<comment type="caution">
    <text evidence="4">The sequence shown here is derived from an EMBL/GenBank/DDBJ whole genome shotgun (WGS) entry which is preliminary data.</text>
</comment>
<keyword evidence="5" id="KW-1185">Reference proteome</keyword>
<evidence type="ECO:0000256" key="2">
    <source>
        <dbReference type="ARBA" id="ARBA00022898"/>
    </source>
</evidence>
<proteinExistence type="predicted"/>
<dbReference type="InterPro" id="IPR001926">
    <property type="entry name" value="TrpB-like_PALP"/>
</dbReference>
<dbReference type="SUPFAM" id="SSF53686">
    <property type="entry name" value="Tryptophan synthase beta subunit-like PLP-dependent enzymes"/>
    <property type="match status" value="1"/>
</dbReference>
<keyword evidence="2" id="KW-0663">Pyridoxal phosphate</keyword>
<evidence type="ECO:0000256" key="1">
    <source>
        <dbReference type="ARBA" id="ARBA00001933"/>
    </source>
</evidence>
<dbReference type="PANTHER" id="PTHR10314">
    <property type="entry name" value="CYSTATHIONINE BETA-SYNTHASE"/>
    <property type="match status" value="1"/>
</dbReference>
<dbReference type="Gene3D" id="3.40.50.1100">
    <property type="match status" value="2"/>
</dbReference>
<accession>A0ABT1B0C1</accession>
<dbReference type="NCBIfam" id="NF004996">
    <property type="entry name" value="PRK06381.1"/>
    <property type="match status" value="1"/>
</dbReference>
<name>A0ABT1B0C1_9FLAO</name>
<dbReference type="Proteomes" id="UP001206312">
    <property type="component" value="Unassembled WGS sequence"/>
</dbReference>
<protein>
    <submittedName>
        <fullName evidence="4">Pyridoxal-phosphate dependent enzyme</fullName>
    </submittedName>
</protein>